<feature type="disulfide bond" evidence="1">
    <location>
        <begin position="115"/>
        <end position="133"/>
    </location>
</feature>
<feature type="domain" description="ShKT" evidence="3">
    <location>
        <begin position="71"/>
        <end position="104"/>
    </location>
</feature>
<proteinExistence type="predicted"/>
<reference evidence="4 5" key="1">
    <citation type="journal article" date="2015" name="Genome Biol.">
        <title>Comparative genomics of Steinernema reveals deeply conserved gene regulatory networks.</title>
        <authorList>
            <person name="Dillman A.R."/>
            <person name="Macchietto M."/>
            <person name="Porter C.F."/>
            <person name="Rogers A."/>
            <person name="Williams B."/>
            <person name="Antoshechkin I."/>
            <person name="Lee M.M."/>
            <person name="Goodwin Z."/>
            <person name="Lu X."/>
            <person name="Lewis E.E."/>
            <person name="Goodrich-Blair H."/>
            <person name="Stock S.P."/>
            <person name="Adams B.J."/>
            <person name="Sternberg P.W."/>
            <person name="Mortazavi A."/>
        </authorList>
    </citation>
    <scope>NUCLEOTIDE SEQUENCE [LARGE SCALE GENOMIC DNA]</scope>
    <source>
        <strain evidence="4 5">ALL</strain>
    </source>
</reference>
<name>A0A4U5MBP6_STECR</name>
<evidence type="ECO:0000256" key="2">
    <source>
        <dbReference type="SAM" id="SignalP"/>
    </source>
</evidence>
<evidence type="ECO:0000256" key="1">
    <source>
        <dbReference type="PROSITE-ProRule" id="PRU01005"/>
    </source>
</evidence>
<keyword evidence="5" id="KW-1185">Reference proteome</keyword>
<keyword evidence="1" id="KW-1015">Disulfide bond</keyword>
<dbReference type="Proteomes" id="UP000298663">
    <property type="component" value="Unassembled WGS sequence"/>
</dbReference>
<feature type="disulfide bond" evidence="1">
    <location>
        <begin position="79"/>
        <end position="97"/>
    </location>
</feature>
<organism evidence="4 5">
    <name type="scientific">Steinernema carpocapsae</name>
    <name type="common">Entomopathogenic nematode</name>
    <dbReference type="NCBI Taxonomy" id="34508"/>
    <lineage>
        <taxon>Eukaryota</taxon>
        <taxon>Metazoa</taxon>
        <taxon>Ecdysozoa</taxon>
        <taxon>Nematoda</taxon>
        <taxon>Chromadorea</taxon>
        <taxon>Rhabditida</taxon>
        <taxon>Tylenchina</taxon>
        <taxon>Panagrolaimomorpha</taxon>
        <taxon>Strongyloidoidea</taxon>
        <taxon>Steinernematidae</taxon>
        <taxon>Steinernema</taxon>
    </lineage>
</organism>
<comment type="caution">
    <text evidence="4">The sequence shown here is derived from an EMBL/GenBank/DDBJ whole genome shotgun (WGS) entry which is preliminary data.</text>
</comment>
<evidence type="ECO:0000259" key="3">
    <source>
        <dbReference type="PROSITE" id="PS51670"/>
    </source>
</evidence>
<dbReference type="Pfam" id="PF01549">
    <property type="entry name" value="ShK"/>
    <property type="match status" value="3"/>
</dbReference>
<accession>A0A4U5MBP6</accession>
<feature type="signal peptide" evidence="2">
    <location>
        <begin position="1"/>
        <end position="18"/>
    </location>
</feature>
<evidence type="ECO:0000313" key="4">
    <source>
        <dbReference type="EMBL" id="TKR66581.1"/>
    </source>
</evidence>
<feature type="chain" id="PRO_5020779354" description="ShKT domain-containing protein" evidence="2">
    <location>
        <begin position="19"/>
        <end position="199"/>
    </location>
</feature>
<reference evidence="4 5" key="2">
    <citation type="journal article" date="2019" name="G3 (Bethesda)">
        <title>Hybrid Assembly of the Genome of the Entomopathogenic Nematode Steinernema carpocapsae Identifies the X-Chromosome.</title>
        <authorList>
            <person name="Serra L."/>
            <person name="Macchietto M."/>
            <person name="Macias-Munoz A."/>
            <person name="McGill C.J."/>
            <person name="Rodriguez I.M."/>
            <person name="Rodriguez B."/>
            <person name="Murad R."/>
            <person name="Mortazavi A."/>
        </authorList>
    </citation>
    <scope>NUCLEOTIDE SEQUENCE [LARGE SCALE GENOMIC DNA]</scope>
    <source>
        <strain evidence="4 5">ALL</strain>
    </source>
</reference>
<feature type="domain" description="ShKT" evidence="3">
    <location>
        <begin position="108"/>
        <end position="140"/>
    </location>
</feature>
<dbReference type="SMART" id="SM00254">
    <property type="entry name" value="ShKT"/>
    <property type="match status" value="3"/>
</dbReference>
<dbReference type="PROSITE" id="PS51670">
    <property type="entry name" value="SHKT"/>
    <property type="match status" value="2"/>
</dbReference>
<protein>
    <recommendedName>
        <fullName evidence="3">ShKT domain-containing protein</fullName>
    </recommendedName>
</protein>
<dbReference type="OrthoDB" id="10369278at2759"/>
<dbReference type="InterPro" id="IPR003582">
    <property type="entry name" value="ShKT_dom"/>
</dbReference>
<dbReference type="EMBL" id="AZBU02000008">
    <property type="protein sequence ID" value="TKR66581.1"/>
    <property type="molecule type" value="Genomic_DNA"/>
</dbReference>
<sequence>MLPRCVLLWAMLVFSVAAYFYTPSPYDSCKSGSQPTTGCLQIGLNFYCNDSQVCENVGGSPGCCSSQSRACSDTLSSGCSTFRNFGKCTNKAISQFCKLTCNLCETTCQDTFSDCATYQKSNLCDTLVGYVNCTDTCGYCNGTRPTPSLAPLPGCQDYPVFDCLTILYTNQCGDAFFKTQACRSTCGGCTSKGVLEGHT</sequence>
<feature type="disulfide bond" evidence="1">
    <location>
        <begin position="88"/>
        <end position="101"/>
    </location>
</feature>
<feature type="disulfide bond" evidence="1">
    <location>
        <begin position="124"/>
        <end position="137"/>
    </location>
</feature>
<keyword evidence="2" id="KW-0732">Signal</keyword>
<dbReference type="AlphaFoldDB" id="A0A4U5MBP6"/>
<gene>
    <name evidence="4" type="ORF">L596_022856</name>
</gene>
<evidence type="ECO:0000313" key="5">
    <source>
        <dbReference type="Proteomes" id="UP000298663"/>
    </source>
</evidence>
<comment type="caution">
    <text evidence="1">Lacks conserved residue(s) required for the propagation of feature annotation.</text>
</comment>